<dbReference type="AlphaFoldDB" id="A0A5J4YP29"/>
<gene>
    <name evidence="2" type="ORF">FVE85_3595</name>
</gene>
<dbReference type="OrthoDB" id="407198at2759"/>
<organism evidence="2 3">
    <name type="scientific">Porphyridium purpureum</name>
    <name type="common">Red alga</name>
    <name type="synonym">Porphyridium cruentum</name>
    <dbReference type="NCBI Taxonomy" id="35688"/>
    <lineage>
        <taxon>Eukaryota</taxon>
        <taxon>Rhodophyta</taxon>
        <taxon>Bangiophyceae</taxon>
        <taxon>Porphyridiales</taxon>
        <taxon>Porphyridiaceae</taxon>
        <taxon>Porphyridium</taxon>
    </lineage>
</organism>
<protein>
    <submittedName>
        <fullName evidence="2">Uncharacterized protein</fullName>
    </submittedName>
</protein>
<dbReference type="Proteomes" id="UP000324585">
    <property type="component" value="Unassembled WGS sequence"/>
</dbReference>
<proteinExistence type="predicted"/>
<feature type="region of interest" description="Disordered" evidence="1">
    <location>
        <begin position="827"/>
        <end position="846"/>
    </location>
</feature>
<dbReference type="SUPFAM" id="SSF53098">
    <property type="entry name" value="Ribonuclease H-like"/>
    <property type="match status" value="1"/>
</dbReference>
<evidence type="ECO:0000313" key="2">
    <source>
        <dbReference type="EMBL" id="KAA8492157.1"/>
    </source>
</evidence>
<name>A0A5J4YP29_PORPP</name>
<evidence type="ECO:0000256" key="1">
    <source>
        <dbReference type="SAM" id="MobiDB-lite"/>
    </source>
</evidence>
<dbReference type="InterPro" id="IPR036397">
    <property type="entry name" value="RNaseH_sf"/>
</dbReference>
<comment type="caution">
    <text evidence="2">The sequence shown here is derived from an EMBL/GenBank/DDBJ whole genome shotgun (WGS) entry which is preliminary data.</text>
</comment>
<dbReference type="InterPro" id="IPR012337">
    <property type="entry name" value="RNaseH-like_sf"/>
</dbReference>
<keyword evidence="3" id="KW-1185">Reference proteome</keyword>
<accession>A0A5J4YP29</accession>
<sequence>MLKCAGSRCFRILRITRATARRGIHSGRPEWEATPVAPASGPPLDGPFYAIVNGRHQFRGVVLRKIEAEELVKRDPISMIAGQMSPFAHAMPTETLKEAIDFCSGGRGANEFFAFRHGLRGARGIVVKPSVFYRVSMRARARSFEVRVFDNTTQALIFCEQAGTMETDWESMEKAVSFLARNPQLHSPALLEKFVVKRKDASLPSGPLPITKEQIDSNHQGAQRSVAESVVRFLTSRPVTAMAHEVVSIAAKLDVQRLNQISDKTRDLLGLMQRLHVTAVRALEAKAREEDERRTRECARRALEEASIKADEYHAIHAEAYIHGMAIDCSATSCNAAAALYLVQHLSGKDGIRPVHVHATRLFESSEHMEPWMQSSDDVNHLIPNRSSDLLEVEALLLTLNYFILHYLDNGTYRLERLTLRTKSKYCASRCNTYLPKWRDKGWKMSYKVKHQELWQAVDTRLLLLKSLCEVTIEWTSSDDQHWDQAPFRPSTSDLRLLSDWLCEQDPQEAGKRAEGALIPVSGLDFATRGVWSDSHTQSFDYVHVDASHTPKGLNRAKASLGVHFGIADSRNVAALCPSNLTEVEGSYGVELLAAACGLDQILRFTLAGSPHVEPKLNAVTLFSDFRPFAEQLAEIDACWTEGFDLAKTGMSPLSGRFSAIWIVMYVRILLIRYFRPLIIKWKPRETNEAAHELALVGKDEAYDCIHNQRIVNTVGAHVQSTEHHALDMKLIAFLLQIPKVFDATREHLAMYGSELMTSMDSSAPSNDDSAIFDSYRPARGNEALAGTTMDSEELFHAHARSDDDEPGAASDADWKDDFYSFPGETESDEFTDEYGMVNDESPADPLDDDASDMWSYLGRFYDVLHITCFHVHHMRLAFALSSVGAVKDKSRSR</sequence>
<evidence type="ECO:0000313" key="3">
    <source>
        <dbReference type="Proteomes" id="UP000324585"/>
    </source>
</evidence>
<dbReference type="EMBL" id="VRMN01000010">
    <property type="protein sequence ID" value="KAA8492157.1"/>
    <property type="molecule type" value="Genomic_DNA"/>
</dbReference>
<reference evidence="3" key="1">
    <citation type="journal article" date="2019" name="Nat. Commun.">
        <title>Expansion of phycobilisome linker gene families in mesophilic red algae.</title>
        <authorList>
            <person name="Lee J."/>
            <person name="Kim D."/>
            <person name="Bhattacharya D."/>
            <person name="Yoon H.S."/>
        </authorList>
    </citation>
    <scope>NUCLEOTIDE SEQUENCE [LARGE SCALE GENOMIC DNA]</scope>
    <source>
        <strain evidence="3">CCMP 1328</strain>
    </source>
</reference>
<dbReference type="Gene3D" id="3.30.420.10">
    <property type="entry name" value="Ribonuclease H-like superfamily/Ribonuclease H"/>
    <property type="match status" value="1"/>
</dbReference>
<dbReference type="GO" id="GO:0003676">
    <property type="term" value="F:nucleic acid binding"/>
    <property type="evidence" value="ECO:0007669"/>
    <property type="project" value="InterPro"/>
</dbReference>